<evidence type="ECO:0000313" key="3">
    <source>
        <dbReference type="Proteomes" id="UP001562354"/>
    </source>
</evidence>
<dbReference type="Proteomes" id="UP001562354">
    <property type="component" value="Unassembled WGS sequence"/>
</dbReference>
<dbReference type="SUPFAM" id="SSF51735">
    <property type="entry name" value="NAD(P)-binding Rossmann-fold domains"/>
    <property type="match status" value="1"/>
</dbReference>
<organism evidence="2 3">
    <name type="scientific">Neodothiora populina</name>
    <dbReference type="NCBI Taxonomy" id="2781224"/>
    <lineage>
        <taxon>Eukaryota</taxon>
        <taxon>Fungi</taxon>
        <taxon>Dikarya</taxon>
        <taxon>Ascomycota</taxon>
        <taxon>Pezizomycotina</taxon>
        <taxon>Dothideomycetes</taxon>
        <taxon>Dothideomycetidae</taxon>
        <taxon>Dothideales</taxon>
        <taxon>Dothioraceae</taxon>
        <taxon>Neodothiora</taxon>
    </lineage>
</organism>
<keyword evidence="3" id="KW-1185">Reference proteome</keyword>
<dbReference type="InterPro" id="IPR051783">
    <property type="entry name" value="NAD(P)-dependent_oxidoreduct"/>
</dbReference>
<dbReference type="InterPro" id="IPR036291">
    <property type="entry name" value="NAD(P)-bd_dom_sf"/>
</dbReference>
<feature type="domain" description="NAD-dependent epimerase/dehydratase" evidence="1">
    <location>
        <begin position="10"/>
        <end position="228"/>
    </location>
</feature>
<dbReference type="PANTHER" id="PTHR48079">
    <property type="entry name" value="PROTEIN YEEZ"/>
    <property type="match status" value="1"/>
</dbReference>
<name>A0ABR3PCL8_9PEZI</name>
<reference evidence="2 3" key="1">
    <citation type="submission" date="2024-07" db="EMBL/GenBank/DDBJ databases">
        <title>Draft sequence of the Neodothiora populina.</title>
        <authorList>
            <person name="Drown D.D."/>
            <person name="Schuette U.S."/>
            <person name="Buechlein A.B."/>
            <person name="Rusch D.R."/>
            <person name="Winton L.W."/>
            <person name="Adams G.A."/>
        </authorList>
    </citation>
    <scope>NUCLEOTIDE SEQUENCE [LARGE SCALE GENOMIC DNA]</scope>
    <source>
        <strain evidence="2 3">CPC 39397</strain>
    </source>
</reference>
<proteinExistence type="predicted"/>
<dbReference type="Gene3D" id="3.40.50.720">
    <property type="entry name" value="NAD(P)-binding Rossmann-like Domain"/>
    <property type="match status" value="1"/>
</dbReference>
<comment type="caution">
    <text evidence="2">The sequence shown here is derived from an EMBL/GenBank/DDBJ whole genome shotgun (WGS) entry which is preliminary data.</text>
</comment>
<dbReference type="EMBL" id="JBFMKM010000009">
    <property type="protein sequence ID" value="KAL1303879.1"/>
    <property type="molecule type" value="Genomic_DNA"/>
</dbReference>
<accession>A0ABR3PCL8</accession>
<dbReference type="InterPro" id="IPR001509">
    <property type="entry name" value="Epimerase_deHydtase"/>
</dbReference>
<gene>
    <name evidence="2" type="ORF">AAFC00_000333</name>
</gene>
<sequence>MTPPSVRIFATGASGYIGSTVTRLAISGGYVVHALSRSEAADAKLLSLGAVPVRGDLSSLEVLTREAAAADIVIHLADSLTDDHTADFSIVLKTDAAAVDAIAKGLEGSKKLFIGTSGSLVTAPDPDGAVTTETSPLQQDPLNGRIESEKHILSLRDKGIRVCVVRLAPFVYGRGGSGVRLLMNVSLPAGQVMYVDDGCLHTSTVHVDDAARLYLLIARSGTADGAYNATTGHHPTFRQLGEAMAATLGVPAVGIPFDIAASGVGTFFARFLSAENKASSARAMEELGWLPKEVGILEDIRGGSYAELAQKLKAGSAA</sequence>
<evidence type="ECO:0000313" key="2">
    <source>
        <dbReference type="EMBL" id="KAL1303879.1"/>
    </source>
</evidence>
<protein>
    <recommendedName>
        <fullName evidence="1">NAD-dependent epimerase/dehydratase domain-containing protein</fullName>
    </recommendedName>
</protein>
<dbReference type="RefSeq" id="XP_069200154.1">
    <property type="nucleotide sequence ID" value="XM_069342928.1"/>
</dbReference>
<dbReference type="GeneID" id="95974036"/>
<evidence type="ECO:0000259" key="1">
    <source>
        <dbReference type="Pfam" id="PF01370"/>
    </source>
</evidence>
<dbReference type="Pfam" id="PF01370">
    <property type="entry name" value="Epimerase"/>
    <property type="match status" value="1"/>
</dbReference>
<dbReference type="PANTHER" id="PTHR48079:SF5">
    <property type="entry name" value="DEPENDENT EPIMERASE_DEHYDRATASE, PUTATIVE (AFU_ORTHOLOGUE AFUA_7G00180)-RELATED"/>
    <property type="match status" value="1"/>
</dbReference>